<proteinExistence type="predicted"/>
<organism evidence="1 2">
    <name type="scientific">Kurthia populi</name>
    <dbReference type="NCBI Taxonomy" id="1562132"/>
    <lineage>
        <taxon>Bacteria</taxon>
        <taxon>Bacillati</taxon>
        <taxon>Bacillota</taxon>
        <taxon>Bacilli</taxon>
        <taxon>Bacillales</taxon>
        <taxon>Caryophanaceae</taxon>
        <taxon>Kurthia</taxon>
    </lineage>
</organism>
<protein>
    <submittedName>
        <fullName evidence="1">Gp49 family protein</fullName>
    </submittedName>
</protein>
<gene>
    <name evidence="1" type="ORF">ACFSY7_03440</name>
</gene>
<comment type="caution">
    <text evidence="1">The sequence shown here is derived from an EMBL/GenBank/DDBJ whole genome shotgun (WGS) entry which is preliminary data.</text>
</comment>
<dbReference type="InterPro" id="IPR025915">
    <property type="entry name" value="Phage_gp49_66"/>
</dbReference>
<evidence type="ECO:0000313" key="1">
    <source>
        <dbReference type="EMBL" id="MFD2867558.1"/>
    </source>
</evidence>
<sequence>MNKVTKEQIQSILDNSEYEVFHRVFGKQCLVVARLQNGFTIVGESACVDPNNYDEQIGFDLAVERIKSKVWELEGYNLQNQLYKA</sequence>
<keyword evidence="2" id="KW-1185">Reference proteome</keyword>
<evidence type="ECO:0000313" key="2">
    <source>
        <dbReference type="Proteomes" id="UP001597568"/>
    </source>
</evidence>
<dbReference type="EMBL" id="JBHUOR010000019">
    <property type="protein sequence ID" value="MFD2867558.1"/>
    <property type="molecule type" value="Genomic_DNA"/>
</dbReference>
<accession>A0ABW5XX43</accession>
<dbReference type="RefSeq" id="WP_380146844.1">
    <property type="nucleotide sequence ID" value="NZ_JBHUOR010000019.1"/>
</dbReference>
<dbReference type="Proteomes" id="UP001597568">
    <property type="component" value="Unassembled WGS sequence"/>
</dbReference>
<reference evidence="2" key="1">
    <citation type="journal article" date="2019" name="Int. J. Syst. Evol. Microbiol.">
        <title>The Global Catalogue of Microorganisms (GCM) 10K type strain sequencing project: providing services to taxonomists for standard genome sequencing and annotation.</title>
        <authorList>
            <consortium name="The Broad Institute Genomics Platform"/>
            <consortium name="The Broad Institute Genome Sequencing Center for Infectious Disease"/>
            <person name="Wu L."/>
            <person name="Ma J."/>
        </authorList>
    </citation>
    <scope>NUCLEOTIDE SEQUENCE [LARGE SCALE GENOMIC DNA]</scope>
    <source>
        <strain evidence="2">KCTC 33522</strain>
    </source>
</reference>
<dbReference type="Pfam" id="PF13876">
    <property type="entry name" value="Phage_gp49_66"/>
    <property type="match status" value="1"/>
</dbReference>
<name>A0ABW5XX43_9BACL</name>